<reference evidence="1" key="1">
    <citation type="journal article" date="2020" name="New Phytol.">
        <title>Comparative genomics reveals dynamic genome evolution in host specialist ectomycorrhizal fungi.</title>
        <authorList>
            <person name="Lofgren L.A."/>
            <person name="Nguyen N.H."/>
            <person name="Vilgalys R."/>
            <person name="Ruytinx J."/>
            <person name="Liao H.L."/>
            <person name="Branco S."/>
            <person name="Kuo A."/>
            <person name="LaButti K."/>
            <person name="Lipzen A."/>
            <person name="Andreopoulos W."/>
            <person name="Pangilinan J."/>
            <person name="Riley R."/>
            <person name="Hundley H."/>
            <person name="Na H."/>
            <person name="Barry K."/>
            <person name="Grigoriev I.V."/>
            <person name="Stajich J.E."/>
            <person name="Kennedy P.G."/>
        </authorList>
    </citation>
    <scope>NUCLEOTIDE SEQUENCE</scope>
    <source>
        <strain evidence="1">MN1</strain>
    </source>
</reference>
<proteinExistence type="predicted"/>
<dbReference type="GeneID" id="64635325"/>
<gene>
    <name evidence="1" type="ORF">BJ212DRAFT_1487699</name>
</gene>
<sequence>MSVDQEHFTHYNDYPTNTGGFSDKHLSSRKFINTFLGFAEIYKGGHTFLSLFDEDENSVHWKDWEVESWLLHSGLSMGKIDLFLLLEMIKALPLSFCSVKELQSQVEQLPSGPQWMLKVIETSYPTKSPMILYWHNPVECIASILNDPSFQDHFHFTPHKVYATAEWNCCIYSEWMTSDDAWNMQSTLPNGATLLGTILSSDKTTISTLTGNRVVHPLLISLANISMKTHAKMTSNSFLLTALLLVPKFIHKNKHMRGILEDHLIHQCLDIILKLLKQAAHVGIMMSDPAGNNWHCYTGLVSYIADTLEVMMLSTVGGKTSPLTVAMFKQFGDLFHYEPHTKSLTLTQLKVVCSHADPVNLEVFFHEAQKFWLNGVIKPFWNNWILAEPSHFFTPEMLHHFHQEFYDHDVRWLINTVGELEIDFCFSVLPHVTGF</sequence>
<dbReference type="Pfam" id="PF18759">
    <property type="entry name" value="Plavaka"/>
    <property type="match status" value="1"/>
</dbReference>
<name>A0A9P7DRE1_9AGAM</name>
<dbReference type="RefSeq" id="XP_041186054.1">
    <property type="nucleotide sequence ID" value="XM_041341309.1"/>
</dbReference>
<organism evidence="1 2">
    <name type="scientific">Suillus subaureus</name>
    <dbReference type="NCBI Taxonomy" id="48587"/>
    <lineage>
        <taxon>Eukaryota</taxon>
        <taxon>Fungi</taxon>
        <taxon>Dikarya</taxon>
        <taxon>Basidiomycota</taxon>
        <taxon>Agaricomycotina</taxon>
        <taxon>Agaricomycetes</taxon>
        <taxon>Agaricomycetidae</taxon>
        <taxon>Boletales</taxon>
        <taxon>Suillineae</taxon>
        <taxon>Suillaceae</taxon>
        <taxon>Suillus</taxon>
    </lineage>
</organism>
<dbReference type="EMBL" id="JABBWG010000096">
    <property type="protein sequence ID" value="KAG1801241.1"/>
    <property type="molecule type" value="Genomic_DNA"/>
</dbReference>
<protein>
    <submittedName>
        <fullName evidence="1">Uncharacterized protein</fullName>
    </submittedName>
</protein>
<keyword evidence="2" id="KW-1185">Reference proteome</keyword>
<evidence type="ECO:0000313" key="1">
    <source>
        <dbReference type="EMBL" id="KAG1801241.1"/>
    </source>
</evidence>
<accession>A0A9P7DRE1</accession>
<dbReference type="AlphaFoldDB" id="A0A9P7DRE1"/>
<evidence type="ECO:0000313" key="2">
    <source>
        <dbReference type="Proteomes" id="UP000807769"/>
    </source>
</evidence>
<comment type="caution">
    <text evidence="1">The sequence shown here is derived from an EMBL/GenBank/DDBJ whole genome shotgun (WGS) entry which is preliminary data.</text>
</comment>
<dbReference type="InterPro" id="IPR041078">
    <property type="entry name" value="Plavaka"/>
</dbReference>
<dbReference type="Proteomes" id="UP000807769">
    <property type="component" value="Unassembled WGS sequence"/>
</dbReference>
<dbReference type="OrthoDB" id="2418900at2759"/>